<accession>A0A8R1ED40</accession>
<feature type="transmembrane region" description="Helical" evidence="1">
    <location>
        <begin position="21"/>
        <end position="43"/>
    </location>
</feature>
<dbReference type="Proteomes" id="UP000005237">
    <property type="component" value="Unassembled WGS sequence"/>
</dbReference>
<dbReference type="AlphaFoldDB" id="A0A8R1ED40"/>
<sequence length="219" mass="24940">MDRNELEMRILEHTEQEIGATWPKIAAFGVGCAGITVASSRMVGCDSKIVMGGISAGGITIISSTMALGWWWWRRKVQTIRQLIWQMERTKAALRRKKQIYFSISMRLPPSRNPLICRACRSTVSSIECLVEETQRLNATSTWIDLYTDEMAAISSRSVENPEKLAIEEEDGAELDFEMVFEFRMSNSGAEHLRRRHNQSGACGRQHQILLFLPIRFIS</sequence>
<keyword evidence="1" id="KW-0472">Membrane</keyword>
<reference evidence="3" key="1">
    <citation type="submission" date="2010-08" db="EMBL/GenBank/DDBJ databases">
        <authorList>
            <consortium name="Caenorhabditis japonica Sequencing Consortium"/>
            <person name="Wilson R.K."/>
        </authorList>
    </citation>
    <scope>NUCLEOTIDE SEQUENCE [LARGE SCALE GENOMIC DNA]</scope>
    <source>
        <strain evidence="3">DF5081</strain>
    </source>
</reference>
<keyword evidence="3" id="KW-1185">Reference proteome</keyword>
<reference evidence="2" key="2">
    <citation type="submission" date="2022-06" db="UniProtKB">
        <authorList>
            <consortium name="EnsemblMetazoa"/>
        </authorList>
    </citation>
    <scope>IDENTIFICATION</scope>
    <source>
        <strain evidence="2">DF5081</strain>
    </source>
</reference>
<evidence type="ECO:0000256" key="1">
    <source>
        <dbReference type="SAM" id="Phobius"/>
    </source>
</evidence>
<proteinExistence type="predicted"/>
<keyword evidence="1" id="KW-1133">Transmembrane helix</keyword>
<name>A0A8R1ED40_CAEJA</name>
<evidence type="ECO:0008006" key="4">
    <source>
        <dbReference type="Google" id="ProtNLM"/>
    </source>
</evidence>
<keyword evidence="1" id="KW-0812">Transmembrane</keyword>
<organism evidence="2 3">
    <name type="scientific">Caenorhabditis japonica</name>
    <dbReference type="NCBI Taxonomy" id="281687"/>
    <lineage>
        <taxon>Eukaryota</taxon>
        <taxon>Metazoa</taxon>
        <taxon>Ecdysozoa</taxon>
        <taxon>Nematoda</taxon>
        <taxon>Chromadorea</taxon>
        <taxon>Rhabditida</taxon>
        <taxon>Rhabditina</taxon>
        <taxon>Rhabditomorpha</taxon>
        <taxon>Rhabditoidea</taxon>
        <taxon>Rhabditidae</taxon>
        <taxon>Peloderinae</taxon>
        <taxon>Caenorhabditis</taxon>
    </lineage>
</organism>
<dbReference type="EnsemblMetazoa" id="CJA32385.1">
    <property type="protein sequence ID" value="CJA32385.1"/>
    <property type="gene ID" value="WBGene00208232"/>
</dbReference>
<evidence type="ECO:0000313" key="3">
    <source>
        <dbReference type="Proteomes" id="UP000005237"/>
    </source>
</evidence>
<feature type="transmembrane region" description="Helical" evidence="1">
    <location>
        <begin position="49"/>
        <end position="73"/>
    </location>
</feature>
<protein>
    <recommendedName>
        <fullName evidence="4">Transmembrane protein</fullName>
    </recommendedName>
</protein>
<evidence type="ECO:0000313" key="2">
    <source>
        <dbReference type="EnsemblMetazoa" id="CJA32385.1"/>
    </source>
</evidence>